<name>A0A1A7PR73_9PAST</name>
<dbReference type="AlphaFoldDB" id="A0A1A7PR73"/>
<comment type="caution">
    <text evidence="3">The sequence shown here is derived from an EMBL/GenBank/DDBJ whole genome shotgun (WGS) entry which is preliminary data.</text>
</comment>
<dbReference type="RefSeq" id="WP_156545396.1">
    <property type="nucleotide sequence ID" value="NZ_JTJS01000145.1"/>
</dbReference>
<reference evidence="3 4" key="1">
    <citation type="submission" date="2014-11" db="EMBL/GenBank/DDBJ databases">
        <title>Pan-genome of Gallibacterium spp.</title>
        <authorList>
            <person name="Kudirkiene E."/>
            <person name="Bojesen A.M."/>
        </authorList>
    </citation>
    <scope>NUCLEOTIDE SEQUENCE [LARGE SCALE GENOMIC DNA]</scope>
    <source>
        <strain evidence="3 4">F298</strain>
    </source>
</reference>
<dbReference type="EMBL" id="JTJS01000145">
    <property type="protein sequence ID" value="OBX04246.1"/>
    <property type="molecule type" value="Genomic_DNA"/>
</dbReference>
<feature type="region of interest" description="Disordered" evidence="1">
    <location>
        <begin position="1"/>
        <end position="20"/>
    </location>
</feature>
<dbReference type="Pfam" id="PF03797">
    <property type="entry name" value="Autotransporter"/>
    <property type="match status" value="1"/>
</dbReference>
<protein>
    <recommendedName>
        <fullName evidence="2">Autotransporter domain-containing protein</fullName>
    </recommendedName>
</protein>
<proteinExistence type="predicted"/>
<feature type="domain" description="Autotransporter" evidence="2">
    <location>
        <begin position="95"/>
        <end position="365"/>
    </location>
</feature>
<organism evidence="3 4">
    <name type="scientific">Gallibacterium genomosp. 3</name>
    <dbReference type="NCBI Taxonomy" id="505345"/>
    <lineage>
        <taxon>Bacteria</taxon>
        <taxon>Pseudomonadati</taxon>
        <taxon>Pseudomonadota</taxon>
        <taxon>Gammaproteobacteria</taxon>
        <taxon>Pasteurellales</taxon>
        <taxon>Pasteurellaceae</taxon>
        <taxon>Gallibacterium</taxon>
    </lineage>
</organism>
<feature type="non-terminal residue" evidence="3">
    <location>
        <position position="1"/>
    </location>
</feature>
<dbReference type="InterPro" id="IPR036709">
    <property type="entry name" value="Autotransporte_beta_dom_sf"/>
</dbReference>
<dbReference type="SUPFAM" id="SSF103515">
    <property type="entry name" value="Autotransporter"/>
    <property type="match status" value="1"/>
</dbReference>
<evidence type="ECO:0000259" key="2">
    <source>
        <dbReference type="PROSITE" id="PS51208"/>
    </source>
</evidence>
<gene>
    <name evidence="3" type="ORF">QV07_10340</name>
</gene>
<evidence type="ECO:0000313" key="3">
    <source>
        <dbReference type="EMBL" id="OBX04246.1"/>
    </source>
</evidence>
<dbReference type="PATRIC" id="fig|505345.8.peg.2107"/>
<dbReference type="Gene3D" id="2.40.128.130">
    <property type="entry name" value="Autotransporter beta-domain"/>
    <property type="match status" value="1"/>
</dbReference>
<dbReference type="Proteomes" id="UP000243168">
    <property type="component" value="Unassembled WGS sequence"/>
</dbReference>
<evidence type="ECO:0000313" key="4">
    <source>
        <dbReference type="Proteomes" id="UP000243168"/>
    </source>
</evidence>
<evidence type="ECO:0000256" key="1">
    <source>
        <dbReference type="SAM" id="MobiDB-lite"/>
    </source>
</evidence>
<dbReference type="PROSITE" id="PS51208">
    <property type="entry name" value="AUTOTRANSPORTER"/>
    <property type="match status" value="1"/>
</dbReference>
<dbReference type="InterPro" id="IPR005546">
    <property type="entry name" value="Autotransporte_beta"/>
</dbReference>
<sequence length="365" mass="41297">DHYKPTQPTEEVAQLVEPAQPADEVEESVEVAKSAGKIAQSGENIAIGKALDREEIKPILNKDATLLASLPYISQYVGELHLEYSHRNPNVPLWIRKDGLDYWANVAYTYNRVKGKDFLNLQQNGQVLALGKDLIATDNVSAGLSGTYSRTKTSVENYINCQLGLRCDSGKITSEMMSINGYYLYDWSNWYVQAVLSAGKVKHKVKNSSSSSYELDGHIVSSEQVLGYHYPLNKNLTLYSDFGLQEAYHHYSSTSIGEIRVGEIDQYNVNALMNVGMQYQVKAFTLSSNLRVIKNLHDFDHLTMNNINIQDKFAKDRASLSTNVRYYITDDMSLFMNLEYLRSLNNSSIDKFKQFKYQVGVAIQF</sequence>
<accession>A0A1A7PR73</accession>